<reference evidence="2" key="1">
    <citation type="submission" date="2022-08" db="EMBL/GenBank/DDBJ databases">
        <title>Genomic characterization and comparative genomic analysis of a strain of klebsiella michiganensis carrying blaKPC-2 isolated from the blood of children with very preterm bloodstream infection.</title>
        <authorList>
            <person name="Zhang N."/>
        </authorList>
    </citation>
    <scope>NUCLEOTIDE SEQUENCE</scope>
    <source>
        <strain evidence="2">BSI-KPN166</strain>
    </source>
</reference>
<name>A0AAX3CWS2_9ENTR</name>
<feature type="signal peptide" evidence="1">
    <location>
        <begin position="1"/>
        <end position="21"/>
    </location>
</feature>
<organism evidence="2 3">
    <name type="scientific">Klebsiella michiganensis</name>
    <dbReference type="NCBI Taxonomy" id="1134687"/>
    <lineage>
        <taxon>Bacteria</taxon>
        <taxon>Pseudomonadati</taxon>
        <taxon>Pseudomonadota</taxon>
        <taxon>Gammaproteobacteria</taxon>
        <taxon>Enterobacterales</taxon>
        <taxon>Enterobacteriaceae</taxon>
        <taxon>Klebsiella/Raoultella group</taxon>
        <taxon>Klebsiella</taxon>
    </lineage>
</organism>
<dbReference type="EMBL" id="CP102103">
    <property type="protein sequence ID" value="UWZ76365.1"/>
    <property type="molecule type" value="Genomic_DNA"/>
</dbReference>
<gene>
    <name evidence="2" type="ORF">NP224_12055</name>
</gene>
<dbReference type="Proteomes" id="UP001060345">
    <property type="component" value="Chromosome"/>
</dbReference>
<feature type="chain" id="PRO_5043746580" description="Lipoprotein" evidence="1">
    <location>
        <begin position="22"/>
        <end position="309"/>
    </location>
</feature>
<proteinExistence type="predicted"/>
<evidence type="ECO:0000256" key="1">
    <source>
        <dbReference type="SAM" id="SignalP"/>
    </source>
</evidence>
<sequence>MNKYIFLLVFFLSGCSMLSFADGSINYGYDKSNHLIYAKKDGKEDVLKFIEDYTGNPSYSFDFFSGSPAIIADSRSLHDSTVYATLKYNDNKFIIDCLYLNVKSKKNGVLVKKGFCSLDMSPAKNYADFIEEKVGKTEDDMDSIDTGLILSGKKNYLPIVIYNSKNKMIYQLYRNKQALLDDDYSVFTLGSDGECDVFVNSPWVVYNNKELEGVEIMSERISDGKIALNKLVPHKVDSNECSLYPAINVIKLKSYFYDSSYKIKKSYLVKGDKVNLLSISADGKWCKVNYINIKNISTNNIMLCADLSI</sequence>
<keyword evidence="1" id="KW-0732">Signal</keyword>
<dbReference type="PROSITE" id="PS51257">
    <property type="entry name" value="PROKAR_LIPOPROTEIN"/>
    <property type="match status" value="1"/>
</dbReference>
<dbReference type="RefSeq" id="WP_064358948.1">
    <property type="nucleotide sequence ID" value="NZ_CABGVB010000051.1"/>
</dbReference>
<evidence type="ECO:0000313" key="3">
    <source>
        <dbReference type="Proteomes" id="UP001060345"/>
    </source>
</evidence>
<accession>A0AAX3CWS2</accession>
<protein>
    <recommendedName>
        <fullName evidence="4">Lipoprotein</fullName>
    </recommendedName>
</protein>
<dbReference type="AlphaFoldDB" id="A0AAX3CWS2"/>
<evidence type="ECO:0008006" key="4">
    <source>
        <dbReference type="Google" id="ProtNLM"/>
    </source>
</evidence>
<evidence type="ECO:0000313" key="2">
    <source>
        <dbReference type="EMBL" id="UWZ76365.1"/>
    </source>
</evidence>